<gene>
    <name evidence="1" type="ORF">EPI10_002344</name>
</gene>
<sequence>MKMLKELMKQAVEAWLDAYFLTASRLDIMFSVHALLQYEPLQSSQKGFVIRKRNFKPWNESSKKQEIVPQSTTEAEYVAATTEIKCDNHSTATIEKKNLIFYGRTKHFKIKYHFVKEVEQAKEVTLVHRSSQDQLTGILIKPFTKMKFENQRYDIRVCSMEVKKECCEVTIHTMANTCRKDANSPKVQAHPKLQAHQRCELC</sequence>
<dbReference type="OrthoDB" id="2551793at2759"/>
<accession>A0A5B6VE37</accession>
<reference evidence="2" key="1">
    <citation type="journal article" date="2019" name="Plant Biotechnol. J.">
        <title>Genome sequencing of the Australian wild diploid species Gossypium australe highlights disease resistance and delayed gland morphogenesis.</title>
        <authorList>
            <person name="Cai Y."/>
            <person name="Cai X."/>
            <person name="Wang Q."/>
            <person name="Wang P."/>
            <person name="Zhang Y."/>
            <person name="Cai C."/>
            <person name="Xu Y."/>
            <person name="Wang K."/>
            <person name="Zhou Z."/>
            <person name="Wang C."/>
            <person name="Geng S."/>
            <person name="Li B."/>
            <person name="Dong Q."/>
            <person name="Hou Y."/>
            <person name="Wang H."/>
            <person name="Ai P."/>
            <person name="Liu Z."/>
            <person name="Yi F."/>
            <person name="Sun M."/>
            <person name="An G."/>
            <person name="Cheng J."/>
            <person name="Zhang Y."/>
            <person name="Shi Q."/>
            <person name="Xie Y."/>
            <person name="Shi X."/>
            <person name="Chang Y."/>
            <person name="Huang F."/>
            <person name="Chen Y."/>
            <person name="Hong S."/>
            <person name="Mi L."/>
            <person name="Sun Q."/>
            <person name="Zhang L."/>
            <person name="Zhou B."/>
            <person name="Peng R."/>
            <person name="Zhang X."/>
            <person name="Liu F."/>
        </authorList>
    </citation>
    <scope>NUCLEOTIDE SEQUENCE [LARGE SCALE GENOMIC DNA]</scope>
    <source>
        <strain evidence="2">cv. PA1801</strain>
    </source>
</reference>
<dbReference type="Proteomes" id="UP000325315">
    <property type="component" value="Unassembled WGS sequence"/>
</dbReference>
<evidence type="ECO:0000313" key="1">
    <source>
        <dbReference type="EMBL" id="KAA3467321.1"/>
    </source>
</evidence>
<keyword evidence="2" id="KW-1185">Reference proteome</keyword>
<comment type="caution">
    <text evidence="1">The sequence shown here is derived from an EMBL/GenBank/DDBJ whole genome shotgun (WGS) entry which is preliminary data.</text>
</comment>
<dbReference type="PANTHER" id="PTHR11439">
    <property type="entry name" value="GAG-POL-RELATED RETROTRANSPOSON"/>
    <property type="match status" value="1"/>
</dbReference>
<evidence type="ECO:0000313" key="2">
    <source>
        <dbReference type="Proteomes" id="UP000325315"/>
    </source>
</evidence>
<protein>
    <submittedName>
        <fullName evidence="1">Integrase, catalytic core</fullName>
    </submittedName>
</protein>
<dbReference type="CDD" id="cd09272">
    <property type="entry name" value="RNase_HI_RT_Ty1"/>
    <property type="match status" value="1"/>
</dbReference>
<dbReference type="PANTHER" id="PTHR11439:SF503">
    <property type="entry name" value="CYSTEINE-RICH RLK (RECEPTOR-LIKE PROTEIN KINASE) 8"/>
    <property type="match status" value="1"/>
</dbReference>
<proteinExistence type="predicted"/>
<dbReference type="AlphaFoldDB" id="A0A5B6VE37"/>
<dbReference type="EMBL" id="SMMG02000007">
    <property type="protein sequence ID" value="KAA3467321.1"/>
    <property type="molecule type" value="Genomic_DNA"/>
</dbReference>
<organism evidence="1 2">
    <name type="scientific">Gossypium australe</name>
    <dbReference type="NCBI Taxonomy" id="47621"/>
    <lineage>
        <taxon>Eukaryota</taxon>
        <taxon>Viridiplantae</taxon>
        <taxon>Streptophyta</taxon>
        <taxon>Embryophyta</taxon>
        <taxon>Tracheophyta</taxon>
        <taxon>Spermatophyta</taxon>
        <taxon>Magnoliopsida</taxon>
        <taxon>eudicotyledons</taxon>
        <taxon>Gunneridae</taxon>
        <taxon>Pentapetalae</taxon>
        <taxon>rosids</taxon>
        <taxon>malvids</taxon>
        <taxon>Malvales</taxon>
        <taxon>Malvaceae</taxon>
        <taxon>Malvoideae</taxon>
        <taxon>Gossypium</taxon>
    </lineage>
</organism>
<name>A0A5B6VE37_9ROSI</name>